<protein>
    <submittedName>
        <fullName evidence="3">Carcinoembryonic antigen-related cell adhesion molecule 3-like</fullName>
    </submittedName>
</protein>
<dbReference type="InterPro" id="IPR036179">
    <property type="entry name" value="Ig-like_dom_sf"/>
</dbReference>
<dbReference type="InterPro" id="IPR013783">
    <property type="entry name" value="Ig-like_fold"/>
</dbReference>
<keyword evidence="1" id="KW-1133">Transmembrane helix</keyword>
<dbReference type="Gene3D" id="2.60.40.10">
    <property type="entry name" value="Immunoglobulins"/>
    <property type="match status" value="1"/>
</dbReference>
<dbReference type="SUPFAM" id="SSF48726">
    <property type="entry name" value="Immunoglobulin"/>
    <property type="match status" value="1"/>
</dbReference>
<name>A0A340XAZ9_LIPVE</name>
<evidence type="ECO:0000256" key="1">
    <source>
        <dbReference type="SAM" id="Phobius"/>
    </source>
</evidence>
<dbReference type="OrthoDB" id="6159398at2759"/>
<dbReference type="KEGG" id="lve:103071029"/>
<reference evidence="3" key="1">
    <citation type="submission" date="2025-08" db="UniProtKB">
        <authorList>
            <consortium name="RefSeq"/>
        </authorList>
    </citation>
    <scope>IDENTIFICATION</scope>
</reference>
<organism evidence="2 3">
    <name type="scientific">Lipotes vexillifer</name>
    <name type="common">Yangtze river dolphin</name>
    <dbReference type="NCBI Taxonomy" id="118797"/>
    <lineage>
        <taxon>Eukaryota</taxon>
        <taxon>Metazoa</taxon>
        <taxon>Chordata</taxon>
        <taxon>Craniata</taxon>
        <taxon>Vertebrata</taxon>
        <taxon>Euteleostomi</taxon>
        <taxon>Mammalia</taxon>
        <taxon>Eutheria</taxon>
        <taxon>Laurasiatheria</taxon>
        <taxon>Artiodactyla</taxon>
        <taxon>Whippomorpha</taxon>
        <taxon>Cetacea</taxon>
        <taxon>Odontoceti</taxon>
        <taxon>Lipotidae</taxon>
        <taxon>Lipotes</taxon>
    </lineage>
</organism>
<keyword evidence="1" id="KW-0472">Membrane</keyword>
<accession>A0A340XAZ9</accession>
<feature type="transmembrane region" description="Helical" evidence="1">
    <location>
        <begin position="148"/>
        <end position="172"/>
    </location>
</feature>
<gene>
    <name evidence="3" type="primary">LOC103071029</name>
</gene>
<dbReference type="STRING" id="118797.A0A340XAZ9"/>
<keyword evidence="1" id="KW-0812">Transmembrane</keyword>
<sequence>MCTFSASVLQERLKYGLEDTGDPDVGGIQTIQRGVVIQKARYHPNIHHLDFSPVKEENSCCKQVSAQLTITSIPPRALEGNNIALPIQGRPAHSSRETGSADGSLTITDVRVSDDGIYTLQLISVDGTSGRYAMLLVSSPGSSLSEGAIAGIIIGILAVTAVATGLGCFLYIRNAKG</sequence>
<dbReference type="GeneID" id="103071029"/>
<keyword evidence="2" id="KW-1185">Reference proteome</keyword>
<evidence type="ECO:0000313" key="2">
    <source>
        <dbReference type="Proteomes" id="UP000265300"/>
    </source>
</evidence>
<dbReference type="Proteomes" id="UP000265300">
    <property type="component" value="Unplaced"/>
</dbReference>
<dbReference type="RefSeq" id="XP_007458748.1">
    <property type="nucleotide sequence ID" value="XM_007458686.1"/>
</dbReference>
<dbReference type="InParanoid" id="A0A340XAZ9"/>
<dbReference type="AlphaFoldDB" id="A0A340XAZ9"/>
<evidence type="ECO:0000313" key="3">
    <source>
        <dbReference type="RefSeq" id="XP_007458748.1"/>
    </source>
</evidence>
<proteinExistence type="predicted"/>